<organism evidence="2 3">
    <name type="scientific">Thamnidium elegans</name>
    <dbReference type="NCBI Taxonomy" id="101142"/>
    <lineage>
        <taxon>Eukaryota</taxon>
        <taxon>Fungi</taxon>
        <taxon>Fungi incertae sedis</taxon>
        <taxon>Mucoromycota</taxon>
        <taxon>Mucoromycotina</taxon>
        <taxon>Mucoromycetes</taxon>
        <taxon>Mucorales</taxon>
        <taxon>Mucorineae</taxon>
        <taxon>Mucoraceae</taxon>
        <taxon>Thamnidium</taxon>
    </lineage>
</organism>
<keyword evidence="3" id="KW-1185">Reference proteome</keyword>
<feature type="region of interest" description="Disordered" evidence="1">
    <location>
        <begin position="1"/>
        <end position="33"/>
    </location>
</feature>
<evidence type="ECO:0000313" key="2">
    <source>
        <dbReference type="EMBL" id="KAG2231833.1"/>
    </source>
</evidence>
<evidence type="ECO:0000313" key="3">
    <source>
        <dbReference type="Proteomes" id="UP000613177"/>
    </source>
</evidence>
<feature type="compositionally biased region" description="Acidic residues" evidence="1">
    <location>
        <begin position="77"/>
        <end position="89"/>
    </location>
</feature>
<comment type="caution">
    <text evidence="2">The sequence shown here is derived from an EMBL/GenBank/DDBJ whole genome shotgun (WGS) entry which is preliminary data.</text>
</comment>
<dbReference type="Proteomes" id="UP000613177">
    <property type="component" value="Unassembled WGS sequence"/>
</dbReference>
<gene>
    <name evidence="2" type="ORF">INT48_003751</name>
</gene>
<evidence type="ECO:0000256" key="1">
    <source>
        <dbReference type="SAM" id="MobiDB-lite"/>
    </source>
</evidence>
<dbReference type="AlphaFoldDB" id="A0A8H7VX19"/>
<dbReference type="EMBL" id="JAEPRE010000134">
    <property type="protein sequence ID" value="KAG2231833.1"/>
    <property type="molecule type" value="Genomic_DNA"/>
</dbReference>
<name>A0A8H7VX19_9FUNG</name>
<proteinExistence type="predicted"/>
<feature type="region of interest" description="Disordered" evidence="1">
    <location>
        <begin position="77"/>
        <end position="99"/>
    </location>
</feature>
<sequence>MNPRNTKTTLRAPKKKSRKTPLREFSMSPSAELQKSRFAPTVMARDTTPIMSTITNNVFIHDSSDEKYTASDIGEENVVESEDSGEEMADTPTSNSKNITTIEEPTIIKFTVDMVLD</sequence>
<accession>A0A8H7VX19</accession>
<protein>
    <submittedName>
        <fullName evidence="2">Uncharacterized protein</fullName>
    </submittedName>
</protein>
<reference evidence="2" key="1">
    <citation type="submission" date="2021-01" db="EMBL/GenBank/DDBJ databases">
        <title>Metabolic potential, ecology and presence of endohyphal bacteria is reflected in genomic diversity of Mucoromycotina.</title>
        <authorList>
            <person name="Muszewska A."/>
            <person name="Okrasinska A."/>
            <person name="Steczkiewicz K."/>
            <person name="Drgas O."/>
            <person name="Orlowska M."/>
            <person name="Perlinska-Lenart U."/>
            <person name="Aleksandrzak-Piekarczyk T."/>
            <person name="Szatraj K."/>
            <person name="Zielenkiewicz U."/>
            <person name="Pilsyk S."/>
            <person name="Malc E."/>
            <person name="Mieczkowski P."/>
            <person name="Kruszewska J.S."/>
            <person name="Biernat P."/>
            <person name="Pawlowska J."/>
        </authorList>
    </citation>
    <scope>NUCLEOTIDE SEQUENCE</scope>
    <source>
        <strain evidence="2">WA0000018081</strain>
    </source>
</reference>